<dbReference type="RefSeq" id="WP_087036293.1">
    <property type="nucleotide sequence ID" value="NZ_CP021377.1"/>
</dbReference>
<evidence type="ECO:0000259" key="1">
    <source>
        <dbReference type="Pfam" id="PF01609"/>
    </source>
</evidence>
<dbReference type="GO" id="GO:0006313">
    <property type="term" value="P:DNA transposition"/>
    <property type="evidence" value="ECO:0007669"/>
    <property type="project" value="InterPro"/>
</dbReference>
<protein>
    <recommendedName>
        <fullName evidence="1">Transposase IS4-like domain-containing protein</fullName>
    </recommendedName>
</protein>
<dbReference type="Pfam" id="PF01609">
    <property type="entry name" value="DDE_Tnp_1"/>
    <property type="match status" value="1"/>
</dbReference>
<dbReference type="PANTHER" id="PTHR30007">
    <property type="entry name" value="PHP DOMAIN PROTEIN"/>
    <property type="match status" value="1"/>
</dbReference>
<feature type="domain" description="Transposase IS4-like" evidence="1">
    <location>
        <begin position="7"/>
        <end position="126"/>
    </location>
</feature>
<dbReference type="KEGG" id="opf:CBP31_08385"/>
<accession>A0A1Y0D639</accession>
<dbReference type="InterPro" id="IPR002559">
    <property type="entry name" value="Transposase_11"/>
</dbReference>
<proteinExistence type="predicted"/>
<evidence type="ECO:0000313" key="2">
    <source>
        <dbReference type="EMBL" id="ART82636.1"/>
    </source>
</evidence>
<dbReference type="EMBL" id="CP021377">
    <property type="protein sequence ID" value="ART82636.1"/>
    <property type="molecule type" value="Genomic_DNA"/>
</dbReference>
<dbReference type="GO" id="GO:0003677">
    <property type="term" value="F:DNA binding"/>
    <property type="evidence" value="ECO:0007669"/>
    <property type="project" value="InterPro"/>
</dbReference>
<name>A0A1Y0D639_9GAMM</name>
<dbReference type="PANTHER" id="PTHR30007:SF1">
    <property type="entry name" value="BLR1914 PROTEIN"/>
    <property type="match status" value="1"/>
</dbReference>
<evidence type="ECO:0000313" key="3">
    <source>
        <dbReference type="Proteomes" id="UP000243937"/>
    </source>
</evidence>
<dbReference type="GO" id="GO:0004803">
    <property type="term" value="F:transposase activity"/>
    <property type="evidence" value="ECO:0007669"/>
    <property type="project" value="InterPro"/>
</dbReference>
<dbReference type="AlphaFoldDB" id="A0A1Y0D639"/>
<gene>
    <name evidence="2" type="ORF">CBP31_08385</name>
</gene>
<dbReference type="NCBIfam" id="NF033580">
    <property type="entry name" value="transpos_IS5_3"/>
    <property type="match status" value="1"/>
</dbReference>
<organism evidence="2 3">
    <name type="scientific">Oceanisphaera profunda</name>
    <dbReference type="NCBI Taxonomy" id="1416627"/>
    <lineage>
        <taxon>Bacteria</taxon>
        <taxon>Pseudomonadati</taxon>
        <taxon>Pseudomonadota</taxon>
        <taxon>Gammaproteobacteria</taxon>
        <taxon>Aeromonadales</taxon>
        <taxon>Aeromonadaceae</taxon>
        <taxon>Oceanisphaera</taxon>
    </lineage>
</organism>
<reference evidence="2 3" key="1">
    <citation type="journal article" date="2014" name="Int. J. Syst. Evol. Microbiol.">
        <title>Oceanisphaera profunda sp. nov., a marine bacterium isolated from deep-sea sediment, and emended description of the genus Oceanisphaera.</title>
        <authorList>
            <person name="Xu Z."/>
            <person name="Zhang X.Y."/>
            <person name="Su H.N."/>
            <person name="Yu Z.C."/>
            <person name="Liu C."/>
            <person name="Li H."/>
            <person name="Chen X.L."/>
            <person name="Song X.Y."/>
            <person name="Xie B.B."/>
            <person name="Qin Q.L."/>
            <person name="Zhou B.C."/>
            <person name="Shi M."/>
            <person name="Huang Y."/>
            <person name="Zhang Y.Z."/>
        </authorList>
    </citation>
    <scope>NUCLEOTIDE SEQUENCE [LARGE SCALE GENOMIC DNA]</scope>
    <source>
        <strain evidence="2 3">SM1222</strain>
    </source>
</reference>
<dbReference type="OrthoDB" id="1551210at2"/>
<sequence>MAKGLTTKTHAAVDALGNPVRLLLTLGLASEYDQAEALLDGFTPSQVLADKGYDSDAFVESIQSVGAEAVIPSRKNRLEPRPLDRHVYNDRNLVERFFQKLKQFRRIATRYERLAKNYESMLSLVSAVI</sequence>
<keyword evidence="3" id="KW-1185">Reference proteome</keyword>
<dbReference type="Proteomes" id="UP000243937">
    <property type="component" value="Chromosome"/>
</dbReference>